<keyword evidence="3" id="KW-0677">Repeat</keyword>
<dbReference type="Pfam" id="PF08513">
    <property type="entry name" value="LisH"/>
    <property type="match status" value="1"/>
</dbReference>
<dbReference type="InterPro" id="IPR015943">
    <property type="entry name" value="WD40/YVTN_repeat-like_dom_sf"/>
</dbReference>
<dbReference type="Proteomes" id="UP000672032">
    <property type="component" value="Chromosome 3"/>
</dbReference>
<dbReference type="SMART" id="SM00320">
    <property type="entry name" value="WD40"/>
    <property type="match status" value="5"/>
</dbReference>
<evidence type="ECO:0008006" key="8">
    <source>
        <dbReference type="Google" id="ProtNLM"/>
    </source>
</evidence>
<feature type="region of interest" description="Disordered" evidence="5">
    <location>
        <begin position="129"/>
        <end position="155"/>
    </location>
</feature>
<dbReference type="InterPro" id="IPR045183">
    <property type="entry name" value="Ebi-like"/>
</dbReference>
<keyword evidence="7" id="KW-1185">Reference proteome</keyword>
<dbReference type="AlphaFoldDB" id="A0A8A3PDT5"/>
<dbReference type="PANTHER" id="PTHR22846:SF2">
    <property type="entry name" value="F-BOX-LIKE_WD REPEAT-CONTAINING PROTEIN EBI"/>
    <property type="match status" value="1"/>
</dbReference>
<dbReference type="SUPFAM" id="SSF50978">
    <property type="entry name" value="WD40 repeat-like"/>
    <property type="match status" value="1"/>
</dbReference>
<dbReference type="Gene3D" id="1.20.960.30">
    <property type="match status" value="1"/>
</dbReference>
<reference evidence="6" key="1">
    <citation type="submission" date="2020-10" db="EMBL/GenBank/DDBJ databases">
        <title>Genome Sequence of Monilinia vaccinii-corymbosi Sheds Light on Mummy Berry Disease Infection of Blueberry and Mating Type.</title>
        <authorList>
            <person name="Yow A.G."/>
            <person name="Zhang Y."/>
            <person name="Bansal K."/>
            <person name="Eacker S.M."/>
            <person name="Sullivan S."/>
            <person name="Liachko I."/>
            <person name="Cubeta M.A."/>
            <person name="Rollins J.A."/>
            <person name="Ashrafi H."/>
        </authorList>
    </citation>
    <scope>NUCLEOTIDE SEQUENCE</scope>
    <source>
        <strain evidence="6">RL-1</strain>
    </source>
</reference>
<protein>
    <recommendedName>
        <fullName evidence="8">LisH domain-containing protein</fullName>
    </recommendedName>
</protein>
<dbReference type="PANTHER" id="PTHR22846">
    <property type="entry name" value="WD40 REPEAT PROTEIN"/>
    <property type="match status" value="1"/>
</dbReference>
<dbReference type="GO" id="GO:0034967">
    <property type="term" value="C:Set3 complex"/>
    <property type="evidence" value="ECO:0007669"/>
    <property type="project" value="TreeGrafter"/>
</dbReference>
<evidence type="ECO:0000256" key="3">
    <source>
        <dbReference type="ARBA" id="ARBA00022737"/>
    </source>
</evidence>
<dbReference type="EMBL" id="CP063407">
    <property type="protein sequence ID" value="QSZ33352.1"/>
    <property type="molecule type" value="Genomic_DNA"/>
</dbReference>
<sequence>MTKETLTSDRVNYLIWKYLVESGYEDTACHLSKEWDIKQPEELPFATHVGKHALVSVLNNGLLFDAYKREASRSFKQQYGLSRNVSDSPEMGVFGPIEPTNRTIPIITSPHRPLSHNNDDADNVRKHQLEADSGSSSHSHLNGPPGKKPRLINGYESGNCNGISNGNGHVHAAGNYYESASTPMEIDGDQNGDGHAYPSPEQLPSPIIATNGPEKGTQIEKVSELCTETIYLDLLDDSSSKSTVLLHCEWNPRIPKILAAAGTDALARMWDLSRTVADQANGTHTFPHTAGINGTQSFPPCAHLLEPLAPPDTYVNALTWSSDGRYILVASEHEFFSTVAVWSEKGQQLHASAPSGTSVISLKWNFSNTLFLSISTEGRDATGTIFTITSMTDFRTIQHTLPHHNVAEHPLEAVWTSDEDFIAGGGDVLMAFRISDGVITFERKLETREDHQLSKITYDPISRLLATGSESGVIDIWDEEGHSRTFNAHTGLITSLIWQPLQPPNVVNENSERLLASSSEDGAISIWNARSSEPKQKCSMTIGSNSVLALSFTPDGAFIAGATTDRVLIWKVEDTHLPRARWDRPTGNGCQTPQSSASIPDEDEHVLSWDAHGQKLAYGCSSVLAVINFSR</sequence>
<dbReference type="InterPro" id="IPR006594">
    <property type="entry name" value="LisH"/>
</dbReference>
<feature type="region of interest" description="Disordered" evidence="5">
    <location>
        <begin position="580"/>
        <end position="600"/>
    </location>
</feature>
<evidence type="ECO:0000256" key="2">
    <source>
        <dbReference type="ARBA" id="ARBA00022574"/>
    </source>
</evidence>
<dbReference type="GO" id="GO:0006357">
    <property type="term" value="P:regulation of transcription by RNA polymerase II"/>
    <property type="evidence" value="ECO:0007669"/>
    <property type="project" value="TreeGrafter"/>
</dbReference>
<dbReference type="OrthoDB" id="1367865at2759"/>
<dbReference type="InterPro" id="IPR036322">
    <property type="entry name" value="WD40_repeat_dom_sf"/>
</dbReference>
<keyword evidence="4" id="KW-0539">Nucleus</keyword>
<evidence type="ECO:0000313" key="6">
    <source>
        <dbReference type="EMBL" id="QSZ33352.1"/>
    </source>
</evidence>
<name>A0A8A3PDT5_9HELO</name>
<accession>A0A8A3PDT5</accession>
<keyword evidence="2" id="KW-0853">WD repeat</keyword>
<dbReference type="Pfam" id="PF00400">
    <property type="entry name" value="WD40"/>
    <property type="match status" value="2"/>
</dbReference>
<evidence type="ECO:0000256" key="4">
    <source>
        <dbReference type="ARBA" id="ARBA00023242"/>
    </source>
</evidence>
<organism evidence="6 7">
    <name type="scientific">Monilinia vaccinii-corymbosi</name>
    <dbReference type="NCBI Taxonomy" id="61207"/>
    <lineage>
        <taxon>Eukaryota</taxon>
        <taxon>Fungi</taxon>
        <taxon>Dikarya</taxon>
        <taxon>Ascomycota</taxon>
        <taxon>Pezizomycotina</taxon>
        <taxon>Leotiomycetes</taxon>
        <taxon>Helotiales</taxon>
        <taxon>Sclerotiniaceae</taxon>
        <taxon>Monilinia</taxon>
    </lineage>
</organism>
<dbReference type="PROSITE" id="PS00678">
    <property type="entry name" value="WD_REPEATS_1"/>
    <property type="match status" value="1"/>
</dbReference>
<evidence type="ECO:0000313" key="7">
    <source>
        <dbReference type="Proteomes" id="UP000672032"/>
    </source>
</evidence>
<comment type="subcellular location">
    <subcellularLocation>
        <location evidence="1">Nucleus</location>
    </subcellularLocation>
</comment>
<dbReference type="Gene3D" id="2.130.10.10">
    <property type="entry name" value="YVTN repeat-like/Quinoprotein amine dehydrogenase"/>
    <property type="match status" value="1"/>
</dbReference>
<evidence type="ECO:0000256" key="5">
    <source>
        <dbReference type="SAM" id="MobiDB-lite"/>
    </source>
</evidence>
<dbReference type="InterPro" id="IPR019775">
    <property type="entry name" value="WD40_repeat_CS"/>
</dbReference>
<gene>
    <name evidence="6" type="ORF">DSL72_002940</name>
</gene>
<dbReference type="GO" id="GO:0003714">
    <property type="term" value="F:transcription corepressor activity"/>
    <property type="evidence" value="ECO:0007669"/>
    <property type="project" value="InterPro"/>
</dbReference>
<evidence type="ECO:0000256" key="1">
    <source>
        <dbReference type="ARBA" id="ARBA00004123"/>
    </source>
</evidence>
<feature type="compositionally biased region" description="Polar residues" evidence="5">
    <location>
        <begin position="588"/>
        <end position="598"/>
    </location>
</feature>
<proteinExistence type="predicted"/>
<dbReference type="InterPro" id="IPR001680">
    <property type="entry name" value="WD40_rpt"/>
</dbReference>